<proteinExistence type="inferred from homology"/>
<evidence type="ECO:0000259" key="5">
    <source>
        <dbReference type="PROSITE" id="PS50072"/>
    </source>
</evidence>
<name>A0YDT0_9GAMM</name>
<dbReference type="InterPro" id="IPR029000">
    <property type="entry name" value="Cyclophilin-like_dom_sf"/>
</dbReference>
<dbReference type="SUPFAM" id="SSF50891">
    <property type="entry name" value="Cyclophilin-like"/>
    <property type="match status" value="1"/>
</dbReference>
<keyword evidence="2 4" id="KW-0697">Rotamase</keyword>
<dbReference type="PANTHER" id="PTHR43246">
    <property type="entry name" value="PEPTIDYL-PROLYL CIS-TRANS ISOMERASE CYP38, CHLOROPLASTIC"/>
    <property type="match status" value="1"/>
</dbReference>
<feature type="signal peptide" evidence="4">
    <location>
        <begin position="1"/>
        <end position="22"/>
    </location>
</feature>
<evidence type="ECO:0000256" key="3">
    <source>
        <dbReference type="ARBA" id="ARBA00023235"/>
    </source>
</evidence>
<comment type="caution">
    <text evidence="6">The sequence shown here is derived from an EMBL/GenBank/DDBJ whole genome shotgun (WGS) entry which is preliminary data.</text>
</comment>
<dbReference type="GO" id="GO:0003755">
    <property type="term" value="F:peptidyl-prolyl cis-trans isomerase activity"/>
    <property type="evidence" value="ECO:0007669"/>
    <property type="project" value="UniProtKB-UniRule"/>
</dbReference>
<comment type="function">
    <text evidence="4">PPIases accelerate the folding of proteins. It catalyzes the cis-trans isomerization of proline imidic peptide bonds in oligopeptides.</text>
</comment>
<dbReference type="Proteomes" id="UP000004931">
    <property type="component" value="Unassembled WGS sequence"/>
</dbReference>
<sequence>MNYTRKMFVTLLMVLSAPSLFAADRVESNPLAIIETSKGTITLELYPNEAPVTVANFVDYAQSNFYRGTIFHRVIKKFMIQGGGYTQQMAEKYTNPPIVNESGNGLHNDRWTVAMARTNDPDSASSQFFINTKMNARLDAQAGQPGYAVFGMVVDGFDIVKIIEKSPTMTFDGHQNFPVEPIIIESIKIK</sequence>
<dbReference type="PROSITE" id="PS00170">
    <property type="entry name" value="CSA_PPIASE_1"/>
    <property type="match status" value="1"/>
</dbReference>
<evidence type="ECO:0000313" key="7">
    <source>
        <dbReference type="Proteomes" id="UP000004931"/>
    </source>
</evidence>
<keyword evidence="3 4" id="KW-0413">Isomerase</keyword>
<evidence type="ECO:0000256" key="1">
    <source>
        <dbReference type="ARBA" id="ARBA00007365"/>
    </source>
</evidence>
<evidence type="ECO:0000256" key="4">
    <source>
        <dbReference type="RuleBase" id="RU363019"/>
    </source>
</evidence>
<dbReference type="eggNOG" id="COG0652">
    <property type="taxonomic scope" value="Bacteria"/>
</dbReference>
<reference evidence="6 7" key="1">
    <citation type="journal article" date="2010" name="J. Bacteriol.">
        <title>Genome sequence of the oligotrophic marine Gammaproteobacterium HTCC2143, isolated from the Oregon Coast.</title>
        <authorList>
            <person name="Oh H.M."/>
            <person name="Kang I."/>
            <person name="Ferriera S."/>
            <person name="Giovannoni S.J."/>
            <person name="Cho J.C."/>
        </authorList>
    </citation>
    <scope>NUCLEOTIDE SEQUENCE [LARGE SCALE GENOMIC DNA]</scope>
    <source>
        <strain evidence="6 7">HTCC2143</strain>
    </source>
</reference>
<dbReference type="InterPro" id="IPR020892">
    <property type="entry name" value="Cyclophilin-type_PPIase_CS"/>
</dbReference>
<keyword evidence="4" id="KW-0732">Signal</keyword>
<evidence type="ECO:0000313" key="6">
    <source>
        <dbReference type="EMBL" id="EAW30964.1"/>
    </source>
</evidence>
<dbReference type="Gene3D" id="2.40.100.10">
    <property type="entry name" value="Cyclophilin-like"/>
    <property type="match status" value="1"/>
</dbReference>
<evidence type="ECO:0000256" key="2">
    <source>
        <dbReference type="ARBA" id="ARBA00023110"/>
    </source>
</evidence>
<dbReference type="AlphaFoldDB" id="A0YDT0"/>
<organism evidence="6 7">
    <name type="scientific">marine gamma proteobacterium HTCC2143</name>
    <dbReference type="NCBI Taxonomy" id="247633"/>
    <lineage>
        <taxon>Bacteria</taxon>
        <taxon>Pseudomonadati</taxon>
        <taxon>Pseudomonadota</taxon>
        <taxon>Gammaproteobacteria</taxon>
        <taxon>Cellvibrionales</taxon>
        <taxon>Spongiibacteraceae</taxon>
        <taxon>BD1-7 clade</taxon>
    </lineage>
</organism>
<dbReference type="Pfam" id="PF00160">
    <property type="entry name" value="Pro_isomerase"/>
    <property type="match status" value="1"/>
</dbReference>
<dbReference type="EMBL" id="AAVT01000005">
    <property type="protein sequence ID" value="EAW30964.1"/>
    <property type="molecule type" value="Genomic_DNA"/>
</dbReference>
<gene>
    <name evidence="6" type="ORF">GP2143_10217</name>
</gene>
<protein>
    <recommendedName>
        <fullName evidence="4">Peptidyl-prolyl cis-trans isomerase</fullName>
        <shortName evidence="4">PPIase</shortName>
        <ecNumber evidence="4">5.2.1.8</ecNumber>
    </recommendedName>
</protein>
<dbReference type="PROSITE" id="PS50072">
    <property type="entry name" value="CSA_PPIASE_2"/>
    <property type="match status" value="1"/>
</dbReference>
<dbReference type="GO" id="GO:0006457">
    <property type="term" value="P:protein folding"/>
    <property type="evidence" value="ECO:0007669"/>
    <property type="project" value="InterPro"/>
</dbReference>
<dbReference type="InterPro" id="IPR002130">
    <property type="entry name" value="Cyclophilin-type_PPIase_dom"/>
</dbReference>
<dbReference type="PRINTS" id="PR00153">
    <property type="entry name" value="CSAPPISMRASE"/>
</dbReference>
<dbReference type="EC" id="5.2.1.8" evidence="4"/>
<keyword evidence="7" id="KW-1185">Reference proteome</keyword>
<feature type="chain" id="PRO_5006521629" description="Peptidyl-prolyl cis-trans isomerase" evidence="4">
    <location>
        <begin position="23"/>
        <end position="190"/>
    </location>
</feature>
<dbReference type="OrthoDB" id="9807797at2"/>
<comment type="catalytic activity">
    <reaction evidence="4">
        <text>[protein]-peptidylproline (omega=180) = [protein]-peptidylproline (omega=0)</text>
        <dbReference type="Rhea" id="RHEA:16237"/>
        <dbReference type="Rhea" id="RHEA-COMP:10747"/>
        <dbReference type="Rhea" id="RHEA-COMP:10748"/>
        <dbReference type="ChEBI" id="CHEBI:83833"/>
        <dbReference type="ChEBI" id="CHEBI:83834"/>
        <dbReference type="EC" id="5.2.1.8"/>
    </reaction>
</comment>
<feature type="domain" description="PPIase cyclophilin-type" evidence="5">
    <location>
        <begin position="28"/>
        <end position="189"/>
    </location>
</feature>
<comment type="similarity">
    <text evidence="1 4">Belongs to the cyclophilin-type PPIase family.</text>
</comment>
<dbReference type="STRING" id="247633.GP2143_10217"/>
<accession>A0YDT0</accession>
<dbReference type="InterPro" id="IPR044665">
    <property type="entry name" value="E_coli_cyclophilin_A-like"/>
</dbReference>